<protein>
    <submittedName>
        <fullName evidence="2">EAL domain, c-di-GMP-specific phosphodiesterase class I (Or its enzymatically inactive variant)</fullName>
    </submittedName>
</protein>
<dbReference type="Pfam" id="PF00563">
    <property type="entry name" value="EAL"/>
    <property type="match status" value="1"/>
</dbReference>
<dbReference type="InterPro" id="IPR001633">
    <property type="entry name" value="EAL_dom"/>
</dbReference>
<dbReference type="PANTHER" id="PTHR33121:SF70">
    <property type="entry name" value="SIGNALING PROTEIN YKOW"/>
    <property type="match status" value="1"/>
</dbReference>
<dbReference type="GO" id="GO:0071111">
    <property type="term" value="F:cyclic-guanylate-specific phosphodiesterase activity"/>
    <property type="evidence" value="ECO:0007669"/>
    <property type="project" value="InterPro"/>
</dbReference>
<sequence>MRSLFFFIKMSTGVNTVLEYKQSELEVMIGHAQYVPSLNSVFPWTSLISMVTDHFTHRDYPHKVTDSIIITTEDATKDLPDFLLAMNLTDKVRFKVQTGDWLAITDFCAYTESSWIDSIIREKYINMHFQPIITSEGSIYGYELLARFINNDGETIYPDVIFPGARARGRTFALDRLCRIQGVRQVARLQKNQKAFINFIPTAIYRPEYCLKTTTAVANQLNIDNERFVFEVVETEKTDDTDHLKSILTYYQDNGFCYALDDVGAGYNTLDLLSDLKPPYVKLDRQFVDGVHASSDKQAVALAFLEKADEYGAVTLAEGIESADDFKWLKSLGYQLFQGYLFGKPLPDPLDVDRIDLTLL</sequence>
<dbReference type="InterPro" id="IPR035919">
    <property type="entry name" value="EAL_sf"/>
</dbReference>
<gene>
    <name evidence="2" type="ORF">SAMN04488098_10187</name>
</gene>
<proteinExistence type="predicted"/>
<dbReference type="PANTHER" id="PTHR33121">
    <property type="entry name" value="CYCLIC DI-GMP PHOSPHODIESTERASE PDEF"/>
    <property type="match status" value="1"/>
</dbReference>
<dbReference type="EMBL" id="FNFK01000018">
    <property type="protein sequence ID" value="SDK22227.1"/>
    <property type="molecule type" value="Genomic_DNA"/>
</dbReference>
<evidence type="ECO:0000313" key="3">
    <source>
        <dbReference type="Proteomes" id="UP000199433"/>
    </source>
</evidence>
<name>A0A1G9A4L9_9LACT</name>
<dbReference type="Proteomes" id="UP000199433">
    <property type="component" value="Unassembled WGS sequence"/>
</dbReference>
<reference evidence="3" key="1">
    <citation type="submission" date="2016-10" db="EMBL/GenBank/DDBJ databases">
        <authorList>
            <person name="Varghese N."/>
            <person name="Submissions S."/>
        </authorList>
    </citation>
    <scope>NUCLEOTIDE SEQUENCE [LARGE SCALE GENOMIC DNA]</scope>
    <source>
        <strain evidence="3">DSM 19181</strain>
    </source>
</reference>
<dbReference type="PROSITE" id="PS50883">
    <property type="entry name" value="EAL"/>
    <property type="match status" value="1"/>
</dbReference>
<dbReference type="SMART" id="SM00052">
    <property type="entry name" value="EAL"/>
    <property type="match status" value="1"/>
</dbReference>
<organism evidence="2 3">
    <name type="scientific">Alkalibacterium thalassium</name>
    <dbReference type="NCBI Taxonomy" id="426701"/>
    <lineage>
        <taxon>Bacteria</taxon>
        <taxon>Bacillati</taxon>
        <taxon>Bacillota</taxon>
        <taxon>Bacilli</taxon>
        <taxon>Lactobacillales</taxon>
        <taxon>Carnobacteriaceae</taxon>
        <taxon>Alkalibacterium</taxon>
    </lineage>
</organism>
<feature type="domain" description="EAL" evidence="1">
    <location>
        <begin position="109"/>
        <end position="359"/>
    </location>
</feature>
<dbReference type="CDD" id="cd01948">
    <property type="entry name" value="EAL"/>
    <property type="match status" value="1"/>
</dbReference>
<dbReference type="InterPro" id="IPR050706">
    <property type="entry name" value="Cyclic-di-GMP_PDE-like"/>
</dbReference>
<dbReference type="SUPFAM" id="SSF141868">
    <property type="entry name" value="EAL domain-like"/>
    <property type="match status" value="1"/>
</dbReference>
<keyword evidence="3" id="KW-1185">Reference proteome</keyword>
<dbReference type="AlphaFoldDB" id="A0A1G9A4L9"/>
<dbReference type="Gene3D" id="3.20.20.450">
    <property type="entry name" value="EAL domain"/>
    <property type="match status" value="1"/>
</dbReference>
<accession>A0A1G9A4L9</accession>
<evidence type="ECO:0000313" key="2">
    <source>
        <dbReference type="EMBL" id="SDK22227.1"/>
    </source>
</evidence>
<dbReference type="STRING" id="426701.SAMN04488098_10187"/>
<evidence type="ECO:0000259" key="1">
    <source>
        <dbReference type="PROSITE" id="PS50883"/>
    </source>
</evidence>